<name>A0A4T3F3Y0_9SPHN</name>
<dbReference type="InterPro" id="IPR007506">
    <property type="entry name" value="PMDh-L-like_dom"/>
</dbReference>
<protein>
    <submittedName>
        <fullName evidence="4">DUF521 domain-containing protein</fullName>
    </submittedName>
</protein>
<keyword evidence="2" id="KW-0456">Lyase</keyword>
<dbReference type="GO" id="GO:0046872">
    <property type="term" value="F:metal ion binding"/>
    <property type="evidence" value="ECO:0007669"/>
    <property type="project" value="UniProtKB-KW"/>
</dbReference>
<evidence type="ECO:0000313" key="4">
    <source>
        <dbReference type="EMBL" id="TIX51481.1"/>
    </source>
</evidence>
<comment type="caution">
    <text evidence="4">The sequence shown here is derived from an EMBL/GenBank/DDBJ whole genome shotgun (WGS) entry which is preliminary data.</text>
</comment>
<dbReference type="GO" id="GO:0051536">
    <property type="term" value="F:iron-sulfur cluster binding"/>
    <property type="evidence" value="ECO:0007669"/>
    <property type="project" value="UniProtKB-KW"/>
</dbReference>
<dbReference type="EMBL" id="SSHH01000001">
    <property type="protein sequence ID" value="TIX51481.1"/>
    <property type="molecule type" value="Genomic_DNA"/>
</dbReference>
<accession>A0A4T3F3Y0</accession>
<dbReference type="AlphaFoldDB" id="A0A4T3F3Y0"/>
<evidence type="ECO:0000259" key="3">
    <source>
        <dbReference type="Pfam" id="PF04412"/>
    </source>
</evidence>
<dbReference type="SUPFAM" id="SSF53732">
    <property type="entry name" value="Aconitase iron-sulfur domain"/>
    <property type="match status" value="1"/>
</dbReference>
<dbReference type="RefSeq" id="WP_136692267.1">
    <property type="nucleotide sequence ID" value="NZ_SSHH01000001.1"/>
</dbReference>
<dbReference type="Gene3D" id="3.30.499.10">
    <property type="entry name" value="Aconitase, domain 3"/>
    <property type="match status" value="1"/>
</dbReference>
<dbReference type="Pfam" id="PF04412">
    <property type="entry name" value="AcnX"/>
    <property type="match status" value="1"/>
</dbReference>
<evidence type="ECO:0000313" key="5">
    <source>
        <dbReference type="Proteomes" id="UP000309389"/>
    </source>
</evidence>
<evidence type="ECO:0000256" key="1">
    <source>
        <dbReference type="ARBA" id="ARBA00023004"/>
    </source>
</evidence>
<feature type="domain" description="Phosphomevalonate dehydratase large subunit-like" evidence="3">
    <location>
        <begin position="3"/>
        <end position="417"/>
    </location>
</feature>
<keyword evidence="5" id="KW-1185">Reference proteome</keyword>
<sequence length="429" mass="46573">MVRLTDAEKAMRDGADGPAVAKAMDLLIRYAEALGAEDFVETNNVAGVPGSSPQWVKDYYKEDGGDYRAVFSRFDLDSDEVVDVPRMNAFSCHLQGGMDPEMWREQGMSEEAFANFRSDEAEVASHGIQVLKTCTPYLAGNVPVMGEHCAWMESSAVVFCNSVIGGRTNCEGRESTSAAMLAKRIPNWGFHTDDFRKGQHAIDVEVPVDSIFEWGMLGYFTGAAVEDAIPVLDGAISDAALIKHKHFGAAAASSGGVEMYHMVGITPEASSREIAFGGADKGERFTYGAKERAAVYERLNSIGESRDVDYVMLGCPHYSIDQIADAARMLEGRKVHENAELWIFTSRAVKATAMASGYDRILREAGAKLMTDTCSAISQAVPPGTKVAAFDSAKQTHYLPAMMGIEGWFGTTQDCIDVACTGKWEGRLN</sequence>
<keyword evidence="1" id="KW-0408">Iron</keyword>
<reference evidence="4 5" key="1">
    <citation type="submission" date="2019-04" db="EMBL/GenBank/DDBJ databases">
        <title>Altererythrobacter aquimixticola sp. nov., isolated from sediment of junction between the ocean and a freshwater spring.</title>
        <authorList>
            <person name="Yoon J.-H."/>
        </authorList>
    </citation>
    <scope>NUCLEOTIDE SEQUENCE [LARGE SCALE GENOMIC DNA]</scope>
    <source>
        <strain evidence="4 5">SSKS-13</strain>
    </source>
</reference>
<dbReference type="InterPro" id="IPR015931">
    <property type="entry name" value="Acnase/IPM_dHydase_lsu_aba_1/3"/>
</dbReference>
<gene>
    <name evidence="4" type="ORF">E5222_03220</name>
</gene>
<dbReference type="GO" id="GO:0016829">
    <property type="term" value="F:lyase activity"/>
    <property type="evidence" value="ECO:0007669"/>
    <property type="project" value="UniProtKB-KW"/>
</dbReference>
<dbReference type="Proteomes" id="UP000309389">
    <property type="component" value="Unassembled WGS sequence"/>
</dbReference>
<dbReference type="PANTHER" id="PTHR36577:SF3">
    <property type="entry name" value="DUF521 DOMAIN PROTEIN (AFU_ORTHOLOGUE AFUA_6G00490)"/>
    <property type="match status" value="1"/>
</dbReference>
<dbReference type="InterPro" id="IPR036008">
    <property type="entry name" value="Aconitase_4Fe-4S_dom"/>
</dbReference>
<evidence type="ECO:0000256" key="2">
    <source>
        <dbReference type="ARBA" id="ARBA00023239"/>
    </source>
</evidence>
<proteinExistence type="predicted"/>
<dbReference type="PANTHER" id="PTHR36577">
    <property type="entry name" value="DUF521 DOMAIN PROTEIN (AFU_ORTHOLOGUE AFUA_6G00490)"/>
    <property type="match status" value="1"/>
</dbReference>
<organism evidence="4 5">
    <name type="scientific">Alteraurantiacibacter aquimixticola</name>
    <dbReference type="NCBI Taxonomy" id="2489173"/>
    <lineage>
        <taxon>Bacteria</taxon>
        <taxon>Pseudomonadati</taxon>
        <taxon>Pseudomonadota</taxon>
        <taxon>Alphaproteobacteria</taxon>
        <taxon>Sphingomonadales</taxon>
        <taxon>Erythrobacteraceae</taxon>
        <taxon>Alteraurantiacibacter</taxon>
    </lineage>
</organism>
<dbReference type="OrthoDB" id="1550274at2"/>